<evidence type="ECO:0000256" key="1">
    <source>
        <dbReference type="SAM" id="MobiDB-lite"/>
    </source>
</evidence>
<keyword evidence="4" id="KW-1185">Reference proteome</keyword>
<dbReference type="GO" id="GO:0006281">
    <property type="term" value="P:DNA repair"/>
    <property type="evidence" value="ECO:0007669"/>
    <property type="project" value="TreeGrafter"/>
</dbReference>
<dbReference type="InterPro" id="IPR007268">
    <property type="entry name" value="Rad9/Ddc1"/>
</dbReference>
<dbReference type="Proteomes" id="UP000194236">
    <property type="component" value="Unassembled WGS sequence"/>
</dbReference>
<dbReference type="Gene3D" id="3.70.10.10">
    <property type="match status" value="1"/>
</dbReference>
<organism evidence="3 4">
    <name type="scientific">Euroglyphus maynei</name>
    <name type="common">Mayne's house dust mite</name>
    <dbReference type="NCBI Taxonomy" id="6958"/>
    <lineage>
        <taxon>Eukaryota</taxon>
        <taxon>Metazoa</taxon>
        <taxon>Ecdysozoa</taxon>
        <taxon>Arthropoda</taxon>
        <taxon>Chelicerata</taxon>
        <taxon>Arachnida</taxon>
        <taxon>Acari</taxon>
        <taxon>Acariformes</taxon>
        <taxon>Sarcoptiformes</taxon>
        <taxon>Astigmata</taxon>
        <taxon>Psoroptidia</taxon>
        <taxon>Analgoidea</taxon>
        <taxon>Pyroglyphidae</taxon>
        <taxon>Pyroglyphinae</taxon>
        <taxon>Euroglyphus</taxon>
    </lineage>
</organism>
<feature type="region of interest" description="Disordered" evidence="1">
    <location>
        <begin position="514"/>
        <end position="533"/>
    </location>
</feature>
<keyword evidence="2" id="KW-1133">Transmembrane helix</keyword>
<protein>
    <submittedName>
        <fullName evidence="3">Cell cycle checkpoint control protein RAD9A-like protein</fullName>
    </submittedName>
</protein>
<dbReference type="Gene3D" id="1.10.287.70">
    <property type="match status" value="1"/>
</dbReference>
<dbReference type="OrthoDB" id="60092at2759"/>
<feature type="transmembrane region" description="Helical" evidence="2">
    <location>
        <begin position="25"/>
        <end position="48"/>
    </location>
</feature>
<dbReference type="PANTHER" id="PTHR15237">
    <property type="entry name" value="DNA REPAIR PROTEIN RAD9"/>
    <property type="match status" value="1"/>
</dbReference>
<comment type="caution">
    <text evidence="3">The sequence shown here is derived from an EMBL/GenBank/DDBJ whole genome shotgun (WGS) entry which is preliminary data.</text>
</comment>
<feature type="region of interest" description="Disordered" evidence="1">
    <location>
        <begin position="428"/>
        <end position="453"/>
    </location>
</feature>
<dbReference type="GO" id="GO:0030896">
    <property type="term" value="C:checkpoint clamp complex"/>
    <property type="evidence" value="ECO:0007669"/>
    <property type="project" value="InterPro"/>
</dbReference>
<accession>A0A1Y3ANX4</accession>
<name>A0A1Y3ANX4_EURMA</name>
<evidence type="ECO:0000313" key="3">
    <source>
        <dbReference type="EMBL" id="OTF70152.1"/>
    </source>
</evidence>
<evidence type="ECO:0000256" key="2">
    <source>
        <dbReference type="SAM" id="Phobius"/>
    </source>
</evidence>
<dbReference type="Pfam" id="PF04139">
    <property type="entry name" value="Rad9"/>
    <property type="match status" value="1"/>
</dbReference>
<reference evidence="3 4" key="1">
    <citation type="submission" date="2017-03" db="EMBL/GenBank/DDBJ databases">
        <title>Genome Survey of Euroglyphus maynei.</title>
        <authorList>
            <person name="Arlian L.G."/>
            <person name="Morgan M.S."/>
            <person name="Rider S.D."/>
        </authorList>
    </citation>
    <scope>NUCLEOTIDE SEQUENCE [LARGE SCALE GENOMIC DNA]</scope>
    <source>
        <strain evidence="3">Arlian Lab</strain>
        <tissue evidence="3">Whole body</tissue>
    </source>
</reference>
<dbReference type="GO" id="GO:0031573">
    <property type="term" value="P:mitotic intra-S DNA damage checkpoint signaling"/>
    <property type="evidence" value="ECO:0007669"/>
    <property type="project" value="TreeGrafter"/>
</dbReference>
<feature type="non-terminal residue" evidence="3">
    <location>
        <position position="584"/>
    </location>
</feature>
<dbReference type="GO" id="GO:0071479">
    <property type="term" value="P:cellular response to ionizing radiation"/>
    <property type="evidence" value="ECO:0007669"/>
    <property type="project" value="TreeGrafter"/>
</dbReference>
<keyword evidence="2" id="KW-0472">Membrane</keyword>
<dbReference type="AlphaFoldDB" id="A0A1Y3ANX4"/>
<dbReference type="EMBL" id="MUJZ01067054">
    <property type="protein sequence ID" value="OTF70152.1"/>
    <property type="molecule type" value="Genomic_DNA"/>
</dbReference>
<sequence>MKLCAICLRQAVNFRHTRRSTPIRILYIGLMISMIVLTTFYCASYFTILNLKHYDNPIDTIEDLIKVLRDNTFIGQTLKLSSLIDLAMNARHGPYYWLGINMRRSVLNKNQVDIFNHYDGIQFVQNDDRNIFVAEEYILSYFRILYAQKPLLIGSEYLSMDAVAMIKWFHKMGLFQAWIDKIYMNTKLANPDAYEQSMRYRNPSDEIEWSQLELINFTTIFSIWLSDKITNSCEIQMDNSMDRIHFHMDCPNRVKRLYSIPIMENQDHLRCPIPISRKMSKPTLQCDANTMIELFKPFPLSTDEIIVWIFRDHLSFKTYFETDYDGPITEFCVSLASFRSNDFAYNYTNDMTIAFDLKELRGFLDFAIHRNRIILAYLQPDGKPIEFMFENSNDCSSSLIMSTINLENSSQPLIPPTFQTILRIVDDSSSGSVRPDSLDTTRSSTQEMPMNPSMEQQSNVHVLDSTIGNITNSSPAKASMEQQSSHPVLTTTIDPVDQSITVDTKQSSILERKCEESGDHPLETNIDPNDDLDADDDNDMNIIEEIYRDLIIDSNTELTFSQLNFLRGDKDGDKYDEQLGGIVA</sequence>
<keyword evidence="2" id="KW-0812">Transmembrane</keyword>
<evidence type="ECO:0000313" key="4">
    <source>
        <dbReference type="Proteomes" id="UP000194236"/>
    </source>
</evidence>
<dbReference type="GO" id="GO:0000076">
    <property type="term" value="P:DNA replication checkpoint signaling"/>
    <property type="evidence" value="ECO:0007669"/>
    <property type="project" value="TreeGrafter"/>
</dbReference>
<dbReference type="PANTHER" id="PTHR15237:SF0">
    <property type="entry name" value="CELL CYCLE CHECKPOINT CONTROL PROTEIN"/>
    <property type="match status" value="1"/>
</dbReference>
<proteinExistence type="predicted"/>
<gene>
    <name evidence="3" type="ORF">BLA29_002470</name>
</gene>